<dbReference type="Proteomes" id="UP000218160">
    <property type="component" value="Chromosome 2"/>
</dbReference>
<dbReference type="EMBL" id="CP020663">
    <property type="protein sequence ID" value="ATF10370.1"/>
    <property type="molecule type" value="Genomic_DNA"/>
</dbReference>
<evidence type="ECO:0000313" key="2">
    <source>
        <dbReference type="Proteomes" id="UP000218160"/>
    </source>
</evidence>
<gene>
    <name evidence="1" type="ORF">BTN50_1955</name>
</gene>
<proteinExistence type="predicted"/>
<dbReference type="AlphaFoldDB" id="A0A291BBI3"/>
<protein>
    <recommendedName>
        <fullName evidence="3">Mobile element protein</fullName>
    </recommendedName>
</protein>
<organism evidence="1 2">
    <name type="scientific">Candidatus Enterovibrio altilux</name>
    <dbReference type="NCBI Taxonomy" id="1927128"/>
    <lineage>
        <taxon>Bacteria</taxon>
        <taxon>Pseudomonadati</taxon>
        <taxon>Pseudomonadota</taxon>
        <taxon>Gammaproteobacteria</taxon>
        <taxon>Vibrionales</taxon>
        <taxon>Vibrionaceae</taxon>
        <taxon>Enterovibrio</taxon>
    </lineage>
</organism>
<evidence type="ECO:0000313" key="1">
    <source>
        <dbReference type="EMBL" id="ATF10370.1"/>
    </source>
</evidence>
<dbReference type="KEGG" id="elux:BTN50_1955"/>
<accession>A0A291BBI3</accession>
<keyword evidence="2" id="KW-1185">Reference proteome</keyword>
<evidence type="ECO:0008006" key="3">
    <source>
        <dbReference type="Google" id="ProtNLM"/>
    </source>
</evidence>
<sequence>MVKCVFLMRLRDLPGSINSIFKFVKLLLSCPPLFMQHLAMDSTGLKV</sequence>
<reference evidence="2" key="1">
    <citation type="submission" date="2017-04" db="EMBL/GenBank/DDBJ databases">
        <title>Genome evolution of the luminous symbionts of deep sea anglerfish.</title>
        <authorList>
            <person name="Hendry T.A."/>
        </authorList>
    </citation>
    <scope>NUCLEOTIDE SEQUENCE [LARGE SCALE GENOMIC DNA]</scope>
</reference>
<name>A0A291BBI3_9GAMM</name>